<evidence type="ECO:0000313" key="3">
    <source>
        <dbReference type="EMBL" id="SNV55810.1"/>
    </source>
</evidence>
<dbReference type="STRING" id="156978.CIMIT_01005"/>
<sequence length="77" mass="7985">MNAITIEALKVSHLLRSYAAQKAEKLREDSGMSTIEYAFGSLAAAALAGVLYLVVNGDGVTSAIEGVITDALTNTPT</sequence>
<reference evidence="3 5" key="2">
    <citation type="submission" date="2017-06" db="EMBL/GenBank/DDBJ databases">
        <authorList>
            <consortium name="Pathogen Informatics"/>
        </authorList>
    </citation>
    <scope>NUCLEOTIDE SEQUENCE [LARGE SCALE GENOMIC DNA]</scope>
    <source>
        <strain evidence="3 5">NCTC13015</strain>
    </source>
</reference>
<dbReference type="InterPro" id="IPR025338">
    <property type="entry name" value="DUF4244"/>
</dbReference>
<accession>A0A076NKH7</accession>
<dbReference type="HOGENOM" id="CLU_157938_5_1_11"/>
<dbReference type="Pfam" id="PF14029">
    <property type="entry name" value="DUF4244"/>
    <property type="match status" value="1"/>
</dbReference>
<dbReference type="OrthoDB" id="3748241at2"/>
<dbReference type="RefSeq" id="WP_038587891.1">
    <property type="nucleotide sequence ID" value="NZ_CP009211.1"/>
</dbReference>
<keyword evidence="1" id="KW-1133">Transmembrane helix</keyword>
<evidence type="ECO:0008006" key="6">
    <source>
        <dbReference type="Google" id="ProtNLM"/>
    </source>
</evidence>
<evidence type="ECO:0000313" key="5">
    <source>
        <dbReference type="Proteomes" id="UP000215374"/>
    </source>
</evidence>
<name>A0A076NKH7_9CORY</name>
<reference evidence="2 4" key="1">
    <citation type="submission" date="2014-08" db="EMBL/GenBank/DDBJ databases">
        <title>Complete genome sequence of Corynebacterium imitans DSM 44264, isolated from a five-month-old boy with suspected pharyngeal diphtheria.</title>
        <authorList>
            <person name="Mollmann S."/>
            <person name="Albersmeier A."/>
            <person name="Ruckert C."/>
            <person name="Tauch A."/>
        </authorList>
    </citation>
    <scope>NUCLEOTIDE SEQUENCE [LARGE SCALE GENOMIC DNA]</scope>
    <source>
        <strain evidence="2 4">DSM 44264</strain>
    </source>
</reference>
<dbReference type="EMBL" id="LT906467">
    <property type="protein sequence ID" value="SNV55810.1"/>
    <property type="molecule type" value="Genomic_DNA"/>
</dbReference>
<dbReference type="KEGG" id="cii:CIMIT_01005"/>
<evidence type="ECO:0000313" key="2">
    <source>
        <dbReference type="EMBL" id="AIJ32681.1"/>
    </source>
</evidence>
<keyword evidence="1" id="KW-0812">Transmembrane</keyword>
<feature type="transmembrane region" description="Helical" evidence="1">
    <location>
        <begin position="35"/>
        <end position="55"/>
    </location>
</feature>
<dbReference type="Proteomes" id="UP000215374">
    <property type="component" value="Chromosome 1"/>
</dbReference>
<keyword evidence="1" id="KW-0472">Membrane</keyword>
<proteinExistence type="predicted"/>
<dbReference type="Proteomes" id="UP000028780">
    <property type="component" value="Chromosome"/>
</dbReference>
<protein>
    <recommendedName>
        <fullName evidence="6">DUF4244 domain-containing protein</fullName>
    </recommendedName>
</protein>
<dbReference type="eggNOG" id="ENOG5031DT7">
    <property type="taxonomic scope" value="Bacteria"/>
</dbReference>
<organism evidence="2 4">
    <name type="scientific">Corynebacterium imitans</name>
    <dbReference type="NCBI Taxonomy" id="156978"/>
    <lineage>
        <taxon>Bacteria</taxon>
        <taxon>Bacillati</taxon>
        <taxon>Actinomycetota</taxon>
        <taxon>Actinomycetes</taxon>
        <taxon>Mycobacteriales</taxon>
        <taxon>Corynebacteriaceae</taxon>
        <taxon>Corynebacterium</taxon>
    </lineage>
</organism>
<evidence type="ECO:0000313" key="4">
    <source>
        <dbReference type="Proteomes" id="UP000028780"/>
    </source>
</evidence>
<dbReference type="EMBL" id="CP009211">
    <property type="protein sequence ID" value="AIJ32681.1"/>
    <property type="molecule type" value="Genomic_DNA"/>
</dbReference>
<keyword evidence="4" id="KW-1185">Reference proteome</keyword>
<evidence type="ECO:0000256" key="1">
    <source>
        <dbReference type="SAM" id="Phobius"/>
    </source>
</evidence>
<gene>
    <name evidence="2" type="ORF">CIMIT_01005</name>
    <name evidence="3" type="ORF">SAMEA4535761_00267</name>
</gene>
<dbReference type="AlphaFoldDB" id="A0A076NKH7"/>